<evidence type="ECO:0000313" key="6">
    <source>
        <dbReference type="EMBL" id="OBS17671.1"/>
    </source>
</evidence>
<evidence type="ECO:0000256" key="3">
    <source>
        <dbReference type="ARBA" id="ARBA00022989"/>
    </source>
</evidence>
<gene>
    <name evidence="6" type="ORF">FPOA_09406</name>
</gene>
<evidence type="ECO:0000313" key="7">
    <source>
        <dbReference type="Proteomes" id="UP000091967"/>
    </source>
</evidence>
<dbReference type="Proteomes" id="UP000091967">
    <property type="component" value="Unassembled WGS sequence"/>
</dbReference>
<dbReference type="SUPFAM" id="SSF144083">
    <property type="entry name" value="Magnesium transport protein CorA, transmembrane region"/>
    <property type="match status" value="1"/>
</dbReference>
<dbReference type="Gene3D" id="1.20.58.340">
    <property type="entry name" value="Magnesium transport protein CorA, transmembrane region"/>
    <property type="match status" value="1"/>
</dbReference>
<feature type="transmembrane region" description="Helical" evidence="5">
    <location>
        <begin position="407"/>
        <end position="425"/>
    </location>
</feature>
<dbReference type="STRING" id="36050.A0A1B8AB15"/>
<keyword evidence="4 5" id="KW-0472">Membrane</keyword>
<dbReference type="GO" id="GO:0046873">
    <property type="term" value="F:metal ion transmembrane transporter activity"/>
    <property type="evidence" value="ECO:0007669"/>
    <property type="project" value="InterPro"/>
</dbReference>
<keyword evidence="7" id="KW-1185">Reference proteome</keyword>
<evidence type="ECO:0000256" key="4">
    <source>
        <dbReference type="ARBA" id="ARBA00023136"/>
    </source>
</evidence>
<reference evidence="6 7" key="1">
    <citation type="submission" date="2016-06" db="EMBL/GenBank/DDBJ databases">
        <title>Living apart together: crosstalk between the core and supernumerary genomes in a fungal plant pathogen.</title>
        <authorList>
            <person name="Vanheule A."/>
            <person name="Audenaert K."/>
            <person name="Warris S."/>
            <person name="Van De Geest H."/>
            <person name="Schijlen E."/>
            <person name="Hofte M."/>
            <person name="De Saeger S."/>
            <person name="Haesaert G."/>
            <person name="Waalwijk C."/>
            <person name="Van Der Lee T."/>
        </authorList>
    </citation>
    <scope>NUCLEOTIDE SEQUENCE [LARGE SCALE GENOMIC DNA]</scope>
    <source>
        <strain evidence="6 7">2516</strain>
    </source>
</reference>
<dbReference type="OMA" id="RRFVEHW"/>
<dbReference type="EMBL" id="LYXU01000004">
    <property type="protein sequence ID" value="OBS17671.1"/>
    <property type="molecule type" value="Genomic_DNA"/>
</dbReference>
<dbReference type="AlphaFoldDB" id="A0A1B8AB15"/>
<keyword evidence="3 5" id="KW-1133">Transmembrane helix</keyword>
<evidence type="ECO:0000256" key="5">
    <source>
        <dbReference type="SAM" id="Phobius"/>
    </source>
</evidence>
<dbReference type="GO" id="GO:0016020">
    <property type="term" value="C:membrane"/>
    <property type="evidence" value="ECO:0007669"/>
    <property type="project" value="UniProtKB-SubCell"/>
</dbReference>
<dbReference type="InterPro" id="IPR002523">
    <property type="entry name" value="MgTranspt_CorA/ZnTranspt_ZntB"/>
</dbReference>
<name>A0A1B8AB15_FUSPO</name>
<sequence>MTNQSYAEFVEHCVYRNPCISGLSQHLKKPANGSSRIIFIDFPADLANQGSMRPISATVQQCVQLTTTIPSNVTRLLFIENITPAIIKQIGPTLDIDPLFFADYIVTDFKDLEKQPPPPVLAILPSLASEKTYLHLHYQQILNLGSSELFKDSSYALKTDSNVPRNVRRLAPLSGIQLALARSSCSVFFKSTGNSSIGLFLVDRPITYVLETSGPNQYLKHQAKTLYSGFEDFQPSQSFSYYRNGQIDQNWDKSSMLDSLVHYFSTQRALCQPSVLSISYYPIRIIVSEWNLYIHLTSRFSKYYEYSLRNMETRVHDEDIVDLQRWRRRCKQSRHKLGLLSEYVSWWGEHESDKQKWVSVQKDIRYLREQLQDYGQSLEQMVSIATSMVQLLDSRRSIIEAVSVRRLTYIALIFIPLGWVASLFSMSEEFLPGKERFWVYFAVAVPLLSLVLSLSAAPYGRLLQVLWKYWDKL</sequence>
<dbReference type="Pfam" id="PF01544">
    <property type="entry name" value="CorA"/>
    <property type="match status" value="1"/>
</dbReference>
<feature type="transmembrane region" description="Helical" evidence="5">
    <location>
        <begin position="437"/>
        <end position="459"/>
    </location>
</feature>
<comment type="caution">
    <text evidence="6">The sequence shown here is derived from an EMBL/GenBank/DDBJ whole genome shotgun (WGS) entry which is preliminary data.</text>
</comment>
<organism evidence="6 7">
    <name type="scientific">Fusarium poae</name>
    <dbReference type="NCBI Taxonomy" id="36050"/>
    <lineage>
        <taxon>Eukaryota</taxon>
        <taxon>Fungi</taxon>
        <taxon>Dikarya</taxon>
        <taxon>Ascomycota</taxon>
        <taxon>Pezizomycotina</taxon>
        <taxon>Sordariomycetes</taxon>
        <taxon>Hypocreomycetidae</taxon>
        <taxon>Hypocreales</taxon>
        <taxon>Nectriaceae</taxon>
        <taxon>Fusarium</taxon>
    </lineage>
</organism>
<dbReference type="InterPro" id="IPR045863">
    <property type="entry name" value="CorA_TM1_TM2"/>
</dbReference>
<accession>A0A1B8AB15</accession>
<proteinExistence type="predicted"/>
<protein>
    <submittedName>
        <fullName evidence="6">Uncharacterized protein</fullName>
    </submittedName>
</protein>
<comment type="subcellular location">
    <subcellularLocation>
        <location evidence="1">Membrane</location>
        <topology evidence="1">Multi-pass membrane protein</topology>
    </subcellularLocation>
</comment>
<evidence type="ECO:0000256" key="1">
    <source>
        <dbReference type="ARBA" id="ARBA00004141"/>
    </source>
</evidence>
<evidence type="ECO:0000256" key="2">
    <source>
        <dbReference type="ARBA" id="ARBA00022692"/>
    </source>
</evidence>
<keyword evidence="2 5" id="KW-0812">Transmembrane</keyword>